<comment type="function">
    <text evidence="8">Acts as a component of the translation initiation factor 2B (eIF2B) complex, which catalyzes the exchange of GDP for GTP on the eukaryotic initiation factor 2 (eIF2) complex gamma subunit. Its guanine nucleotide exchange factor activity is repressed when bound to eIF2 complex phosphorylated on the alpha subunit, thereby limiting the amount of methionyl-initiator methionine tRNA available to the ribosome and consequently global translation is repressed.</text>
</comment>
<evidence type="ECO:0000256" key="8">
    <source>
        <dbReference type="ARBA" id="ARBA00045373"/>
    </source>
</evidence>
<evidence type="ECO:0000256" key="9">
    <source>
        <dbReference type="ARBA" id="ARBA00046432"/>
    </source>
</evidence>
<keyword evidence="4 12" id="KW-0396">Initiation factor</keyword>
<dbReference type="Pfam" id="PF00483">
    <property type="entry name" value="NTP_transferase"/>
    <property type="match status" value="1"/>
</dbReference>
<keyword evidence="13" id="KW-1185">Reference proteome</keyword>
<evidence type="ECO:0000256" key="1">
    <source>
        <dbReference type="ARBA" id="ARBA00004514"/>
    </source>
</evidence>
<dbReference type="InterPro" id="IPR005835">
    <property type="entry name" value="NTP_transferase_dom"/>
</dbReference>
<name>A0A195C858_9HYME</name>
<gene>
    <name evidence="12" type="ORF">ALC62_12974</name>
</gene>
<dbReference type="EMBL" id="KQ978220">
    <property type="protein sequence ID" value="KYM96323.1"/>
    <property type="molecule type" value="Genomic_DNA"/>
</dbReference>
<dbReference type="GO" id="GO:0002183">
    <property type="term" value="P:cytoplasmic translational initiation"/>
    <property type="evidence" value="ECO:0007669"/>
    <property type="project" value="TreeGrafter"/>
</dbReference>
<evidence type="ECO:0000256" key="6">
    <source>
        <dbReference type="ARBA" id="ARBA00044196"/>
    </source>
</evidence>
<protein>
    <recommendedName>
        <fullName evidence="6">Translation initiation factor eIF2B subunit gamma</fullName>
    </recommendedName>
    <alternativeName>
        <fullName evidence="7">eIF2B GDP-GTP exchange factor subunit gamma</fullName>
    </alternativeName>
</protein>
<keyword evidence="3" id="KW-0963">Cytoplasm</keyword>
<dbReference type="InterPro" id="IPR056729">
    <property type="entry name" value="GMPPB_C"/>
</dbReference>
<evidence type="ECO:0000256" key="5">
    <source>
        <dbReference type="ARBA" id="ARBA00022917"/>
    </source>
</evidence>
<organism evidence="12 13">
    <name type="scientific">Cyphomyrmex costatus</name>
    <dbReference type="NCBI Taxonomy" id="456900"/>
    <lineage>
        <taxon>Eukaryota</taxon>
        <taxon>Metazoa</taxon>
        <taxon>Ecdysozoa</taxon>
        <taxon>Arthropoda</taxon>
        <taxon>Hexapoda</taxon>
        <taxon>Insecta</taxon>
        <taxon>Pterygota</taxon>
        <taxon>Neoptera</taxon>
        <taxon>Endopterygota</taxon>
        <taxon>Hymenoptera</taxon>
        <taxon>Apocrita</taxon>
        <taxon>Aculeata</taxon>
        <taxon>Formicoidea</taxon>
        <taxon>Formicidae</taxon>
        <taxon>Myrmicinae</taxon>
        <taxon>Cyphomyrmex</taxon>
    </lineage>
</organism>
<comment type="subunit">
    <text evidence="9">Component of the translation initiation factor 2B (eIF2B) complex which is a heterodecamer of two sets of five different subunits: alpha, beta, gamma, delta and epsilon. Subunits alpha, beta and delta comprise a regulatory subcomplex and subunits epsilon and gamma comprise a catalytic subcomplex. Within the complex, the hexameric regulatory complex resides at the center, with the two heterodimeric catalytic subcomplexes bound on opposite sides.</text>
</comment>
<dbReference type="Pfam" id="PF25087">
    <property type="entry name" value="GMPPB_C"/>
    <property type="match status" value="1"/>
</dbReference>
<evidence type="ECO:0000256" key="7">
    <source>
        <dbReference type="ARBA" id="ARBA00044229"/>
    </source>
</evidence>
<evidence type="ECO:0000256" key="2">
    <source>
        <dbReference type="ARBA" id="ARBA00007878"/>
    </source>
</evidence>
<evidence type="ECO:0000259" key="11">
    <source>
        <dbReference type="Pfam" id="PF25087"/>
    </source>
</evidence>
<dbReference type="GO" id="GO:0003743">
    <property type="term" value="F:translation initiation factor activity"/>
    <property type="evidence" value="ECO:0007669"/>
    <property type="project" value="UniProtKB-KW"/>
</dbReference>
<keyword evidence="5" id="KW-0648">Protein biosynthesis</keyword>
<dbReference type="GO" id="GO:0005829">
    <property type="term" value="C:cytosol"/>
    <property type="evidence" value="ECO:0007669"/>
    <property type="project" value="UniProtKB-SubCell"/>
</dbReference>
<evidence type="ECO:0000256" key="4">
    <source>
        <dbReference type="ARBA" id="ARBA00022540"/>
    </source>
</evidence>
<dbReference type="CDD" id="cd04198">
    <property type="entry name" value="eIF-2B_gamma_N"/>
    <property type="match status" value="1"/>
</dbReference>
<feature type="domain" description="Mannose-1-phosphate guanyltransferase C-terminal" evidence="11">
    <location>
        <begin position="480"/>
        <end position="557"/>
    </location>
</feature>
<comment type="similarity">
    <text evidence="2">Belongs to the eIF-2B gamma/epsilon subunits family.</text>
</comment>
<dbReference type="SUPFAM" id="SSF53448">
    <property type="entry name" value="Nucleotide-diphospho-sugar transferases"/>
    <property type="match status" value="1"/>
</dbReference>
<dbReference type="GO" id="GO:0005851">
    <property type="term" value="C:eukaryotic translation initiation factor 2B complex"/>
    <property type="evidence" value="ECO:0007669"/>
    <property type="project" value="TreeGrafter"/>
</dbReference>
<comment type="subcellular location">
    <subcellularLocation>
        <location evidence="1">Cytoplasm</location>
        <location evidence="1">Cytosol</location>
    </subcellularLocation>
</comment>
<dbReference type="STRING" id="456900.A0A195C858"/>
<dbReference type="PANTHER" id="PTHR45989:SF1">
    <property type="entry name" value="TRANSLATION INITIATION FACTOR EIF-2B SUBUNIT GAMMA"/>
    <property type="match status" value="1"/>
</dbReference>
<dbReference type="Gene3D" id="3.90.550.10">
    <property type="entry name" value="Spore Coat Polysaccharide Biosynthesis Protein SpsA, Chain A"/>
    <property type="match status" value="1"/>
</dbReference>
<dbReference type="InterPro" id="IPR051960">
    <property type="entry name" value="eIF2B_gamma"/>
</dbReference>
<proteinExistence type="inferred from homology"/>
<evidence type="ECO:0000313" key="12">
    <source>
        <dbReference type="EMBL" id="KYM96323.1"/>
    </source>
</evidence>
<dbReference type="Proteomes" id="UP000078542">
    <property type="component" value="Unassembled WGS sequence"/>
</dbReference>
<sequence length="576" mass="64826">MRLLIISLPVLPASRNCKISSFDSRWDVPSSVMERLSQPLSSPFKSFHGSISSVSFKVKVPLLLSKGIISNVLQNDYFSISEKVVYHLSMFSTPPSSTVATCTIRIIRHFHLFRVRIKMNRHNEFQAIVLAGGKGSRMTELTAGQPKCLLPIANVPMIWYPLQILERSGFKEAIVVIAEATKSDVLMSLDKLGLKIKIEFVGIPGAEDLGTADSIRLIHEKIYTDILVISCDLITNVDLSEILNLYRKHNASVTALMLPVPKMPDDFVTPGLKNKQKPETDLIGIDNNTGRLVFLASASDFEETINISQRLLRKHASFTIHSKLMDAHLYIINKWVIDFLIYNKNFTTLKGELLPYIVGKQLSRPKQSIDDKTSMVQMDLKDDIFHFALEKPLDELIRKMSAFNDHNTDLEDAYNGDVIRCYAHVSNEKFGLRANTIQMYHLANAKISEWWNDDKNIDQLPLLPCISSSATVRSTQMQECRIGDNSLIEEKTWLKSNHIGPNSTVESKTRISQSVIMGHVTIKQRCVIHNCILCNGCTIEEGTELKNCVVGAQHVVKSSSQHSHEVLTDADRLIEI</sequence>
<dbReference type="AlphaFoldDB" id="A0A195C858"/>
<feature type="domain" description="Nucleotidyl transferase" evidence="10">
    <location>
        <begin position="127"/>
        <end position="264"/>
    </location>
</feature>
<dbReference type="InterPro" id="IPR029044">
    <property type="entry name" value="Nucleotide-diphossugar_trans"/>
</dbReference>
<evidence type="ECO:0000256" key="3">
    <source>
        <dbReference type="ARBA" id="ARBA00022490"/>
    </source>
</evidence>
<reference evidence="12 13" key="1">
    <citation type="submission" date="2016-03" db="EMBL/GenBank/DDBJ databases">
        <title>Cyphomyrmex costatus WGS genome.</title>
        <authorList>
            <person name="Nygaard S."/>
            <person name="Hu H."/>
            <person name="Boomsma J."/>
            <person name="Zhang G."/>
        </authorList>
    </citation>
    <scope>NUCLEOTIDE SEQUENCE [LARGE SCALE GENOMIC DNA]</scope>
    <source>
        <strain evidence="12">MS0001</strain>
        <tissue evidence="12">Whole body</tissue>
    </source>
</reference>
<accession>A0A195C858</accession>
<dbReference type="Gene3D" id="2.160.10.10">
    <property type="entry name" value="Hexapeptide repeat proteins"/>
    <property type="match status" value="1"/>
</dbReference>
<dbReference type="PANTHER" id="PTHR45989">
    <property type="entry name" value="TRANSLATION INITIATION FACTOR EIF-2B SUBUNIT GAMMA"/>
    <property type="match status" value="1"/>
</dbReference>
<evidence type="ECO:0000259" key="10">
    <source>
        <dbReference type="Pfam" id="PF00483"/>
    </source>
</evidence>
<dbReference type="GO" id="GO:0005085">
    <property type="term" value="F:guanyl-nucleotide exchange factor activity"/>
    <property type="evidence" value="ECO:0007669"/>
    <property type="project" value="TreeGrafter"/>
</dbReference>
<evidence type="ECO:0000313" key="13">
    <source>
        <dbReference type="Proteomes" id="UP000078542"/>
    </source>
</evidence>